<evidence type="ECO:0000313" key="8">
    <source>
        <dbReference type="EMBL" id="ABR16490.1"/>
    </source>
</evidence>
<dbReference type="OMA" id="HACNNAS"/>
<dbReference type="PROSITE" id="PS51473">
    <property type="entry name" value="GNK2"/>
    <property type="match status" value="2"/>
</dbReference>
<feature type="domain" description="Gnk2-homologous" evidence="7">
    <location>
        <begin position="39"/>
        <end position="142"/>
    </location>
</feature>
<keyword evidence="6" id="KW-0812">Transmembrane</keyword>
<evidence type="ECO:0000256" key="2">
    <source>
        <dbReference type="ARBA" id="ARBA00004613"/>
    </source>
</evidence>
<keyword evidence="3" id="KW-0964">Secreted</keyword>
<dbReference type="InterPro" id="IPR038408">
    <property type="entry name" value="GNK2_sf"/>
</dbReference>
<evidence type="ECO:0000256" key="4">
    <source>
        <dbReference type="ARBA" id="ARBA00038515"/>
    </source>
</evidence>
<sequence length="384" mass="42282">MKNFDKCNLYFANSWKQATILFYLTGLLFITTFPSVISELRLHACNNASSYADGSTFSSNLNRVMGDLVKNAPQTGFNTSFYGESSNRVYGLLQCIGNNISQKDCSICSQRARDNVRQLCGNDIGGQEWRNNCFLRYENYSFFSKLDTDGDELENANDIVTTNLSNFQTTTSNLLSYLSDQAYYPANKGFAQGTVEDPSVGTIYGLVQCLRDLSIKDCRSCLQSARNRIYKCCFTQQGAQSLLGSCTVRYEIYPFFNTTEENSSSPPPSSGSSGANPPTVASTNGTSSNSSKDSSTNTVLIILSIIGGLIIALLLCLFAMMSKLKSAISQSLVTHAQNEGRICSFSLYLAQPNLCYPMKLIYFFYYAGIHENNPGSTLSKFSSP</sequence>
<evidence type="ECO:0000256" key="5">
    <source>
        <dbReference type="SAM" id="MobiDB-lite"/>
    </source>
</evidence>
<dbReference type="PANTHER" id="PTHR32411">
    <property type="entry name" value="CYSTEINE-RICH REPEAT SECRETORY PROTEIN 38-RELATED"/>
    <property type="match status" value="1"/>
</dbReference>
<keyword evidence="6" id="KW-0472">Membrane</keyword>
<feature type="region of interest" description="Disordered" evidence="5">
    <location>
        <begin position="259"/>
        <end position="294"/>
    </location>
</feature>
<protein>
    <recommendedName>
        <fullName evidence="7">Gnk2-homologous domain-containing protein</fullName>
    </recommendedName>
</protein>
<name>B8LLG0_PICSI</name>
<evidence type="ECO:0000259" key="7">
    <source>
        <dbReference type="PROSITE" id="PS51473"/>
    </source>
</evidence>
<dbReference type="GO" id="GO:0005576">
    <property type="term" value="C:extracellular region"/>
    <property type="evidence" value="ECO:0007669"/>
    <property type="project" value="UniProtKB-SubCell"/>
</dbReference>
<comment type="function">
    <text evidence="1">Exerts antifungal activity through its carbohydrate-binding specificity.</text>
</comment>
<feature type="transmembrane region" description="Helical" evidence="6">
    <location>
        <begin position="20"/>
        <end position="37"/>
    </location>
</feature>
<feature type="transmembrane region" description="Helical" evidence="6">
    <location>
        <begin position="299"/>
        <end position="320"/>
    </location>
</feature>
<dbReference type="AlphaFoldDB" id="B8LLG0"/>
<proteinExistence type="evidence at transcript level"/>
<keyword evidence="6" id="KW-1133">Transmembrane helix</keyword>
<evidence type="ECO:0000256" key="6">
    <source>
        <dbReference type="SAM" id="Phobius"/>
    </source>
</evidence>
<feature type="domain" description="Gnk2-homologous" evidence="7">
    <location>
        <begin position="149"/>
        <end position="255"/>
    </location>
</feature>
<dbReference type="Gene3D" id="3.30.430.20">
    <property type="entry name" value="Gnk2 domain, C-X8-C-X2-C motif"/>
    <property type="match status" value="2"/>
</dbReference>
<reference evidence="8" key="1">
    <citation type="submission" date="2007-06" db="EMBL/GenBank/DDBJ databases">
        <title>Full length cDNA sequences from Sitka Spruce (Picea sitchensis).</title>
        <authorList>
            <person name="Ralph S.G."/>
            <person name="Chun H.E."/>
            <person name="Liao N."/>
            <person name="Ali J."/>
            <person name="Reid K."/>
            <person name="Kolosova N."/>
            <person name="Cooper N."/>
            <person name="Cullis C."/>
            <person name="Jancsik S."/>
            <person name="Moore R."/>
            <person name="Mayo M."/>
            <person name="Wagner S."/>
            <person name="Holt R.A."/>
            <person name="Jones S.J.M."/>
            <person name="Marra M.A."/>
            <person name="Ritland C.E."/>
            <person name="Ritland K."/>
            <person name="Bohlmann J."/>
        </authorList>
    </citation>
    <scope>NUCLEOTIDE SEQUENCE</scope>
    <source>
        <tissue evidence="8">Green portion of the leader tissue</tissue>
    </source>
</reference>
<evidence type="ECO:0000256" key="3">
    <source>
        <dbReference type="ARBA" id="ARBA00022525"/>
    </source>
</evidence>
<dbReference type="InterPro" id="IPR002902">
    <property type="entry name" value="GNK2"/>
</dbReference>
<feature type="compositionally biased region" description="Low complexity" evidence="5">
    <location>
        <begin position="270"/>
        <end position="294"/>
    </location>
</feature>
<dbReference type="InterPro" id="IPR050581">
    <property type="entry name" value="CRR_secretory_protein"/>
</dbReference>
<accession>B8LLG0</accession>
<comment type="similarity">
    <text evidence="4">Belongs to the cysteine-rich repeat secretory protein family.</text>
</comment>
<dbReference type="EMBL" id="EF676597">
    <property type="protein sequence ID" value="ABR16490.1"/>
    <property type="molecule type" value="mRNA"/>
</dbReference>
<comment type="subcellular location">
    <subcellularLocation>
        <location evidence="2">Secreted</location>
    </subcellularLocation>
</comment>
<dbReference type="PANTHER" id="PTHR32411:SF43">
    <property type="entry name" value="CYSTEINE-RICH REPEAT SECRETORY PROTEIN 38"/>
    <property type="match status" value="1"/>
</dbReference>
<dbReference type="CDD" id="cd23509">
    <property type="entry name" value="Gnk2-like"/>
    <property type="match status" value="2"/>
</dbReference>
<organism evidence="8">
    <name type="scientific">Picea sitchensis</name>
    <name type="common">Sitka spruce</name>
    <name type="synonym">Pinus sitchensis</name>
    <dbReference type="NCBI Taxonomy" id="3332"/>
    <lineage>
        <taxon>Eukaryota</taxon>
        <taxon>Viridiplantae</taxon>
        <taxon>Streptophyta</taxon>
        <taxon>Embryophyta</taxon>
        <taxon>Tracheophyta</taxon>
        <taxon>Spermatophyta</taxon>
        <taxon>Pinopsida</taxon>
        <taxon>Pinidae</taxon>
        <taxon>Conifers I</taxon>
        <taxon>Pinales</taxon>
        <taxon>Pinaceae</taxon>
        <taxon>Picea</taxon>
    </lineage>
</organism>
<evidence type="ECO:0000256" key="1">
    <source>
        <dbReference type="ARBA" id="ARBA00002571"/>
    </source>
</evidence>
<dbReference type="Pfam" id="PF01657">
    <property type="entry name" value="Stress-antifung"/>
    <property type="match status" value="2"/>
</dbReference>
<dbReference type="SMR" id="B8LLG0"/>